<dbReference type="CDD" id="cd04301">
    <property type="entry name" value="NAT_SF"/>
    <property type="match status" value="1"/>
</dbReference>
<feature type="domain" description="N-acetyltransferase" evidence="1">
    <location>
        <begin position="7"/>
        <end position="136"/>
    </location>
</feature>
<accession>A0A1G9ZDJ3</accession>
<proteinExistence type="predicted"/>
<dbReference type="PANTHER" id="PTHR43233">
    <property type="entry name" value="FAMILY N-ACETYLTRANSFERASE, PUTATIVE (AFU_ORTHOLOGUE AFUA_6G03350)-RELATED"/>
    <property type="match status" value="1"/>
</dbReference>
<sequence length="136" mass="15403">MHKKNGITYQENGEMSAEELAYVFQYSGIKRPWTDMRRLEKMLHHANILVTASYENQVIGVARGLADFSYCCYLSDLAVLRSFQGQGIGRELLAAVQRRIGEESALILLSAPEAMSYYPEQGFEKITNGFKIARKC</sequence>
<dbReference type="Proteomes" id="UP000198778">
    <property type="component" value="Unassembled WGS sequence"/>
</dbReference>
<dbReference type="RefSeq" id="WP_090839445.1">
    <property type="nucleotide sequence ID" value="NZ_FNIL01000001.1"/>
</dbReference>
<dbReference type="InterPro" id="IPR000182">
    <property type="entry name" value="GNAT_dom"/>
</dbReference>
<dbReference type="STRING" id="745820.SAMN04488053_10160"/>
<gene>
    <name evidence="2" type="ORF">SAMN04488053_10160</name>
</gene>
<dbReference type="InterPro" id="IPR016181">
    <property type="entry name" value="Acyl_CoA_acyltransferase"/>
</dbReference>
<dbReference type="GO" id="GO:0016747">
    <property type="term" value="F:acyltransferase activity, transferring groups other than amino-acyl groups"/>
    <property type="evidence" value="ECO:0007669"/>
    <property type="project" value="InterPro"/>
</dbReference>
<evidence type="ECO:0000259" key="1">
    <source>
        <dbReference type="PROSITE" id="PS51186"/>
    </source>
</evidence>
<dbReference type="Pfam" id="PF13673">
    <property type="entry name" value="Acetyltransf_10"/>
    <property type="match status" value="1"/>
</dbReference>
<dbReference type="SUPFAM" id="SSF55729">
    <property type="entry name" value="Acyl-CoA N-acyltransferases (Nat)"/>
    <property type="match status" value="1"/>
</dbReference>
<protein>
    <submittedName>
        <fullName evidence="2">Acetyltransferase (GNAT) domain-containing protein</fullName>
    </submittedName>
</protein>
<organism evidence="2 3">
    <name type="scientific">Alkalicoccus daliensis</name>
    <dbReference type="NCBI Taxonomy" id="745820"/>
    <lineage>
        <taxon>Bacteria</taxon>
        <taxon>Bacillati</taxon>
        <taxon>Bacillota</taxon>
        <taxon>Bacilli</taxon>
        <taxon>Bacillales</taxon>
        <taxon>Bacillaceae</taxon>
        <taxon>Alkalicoccus</taxon>
    </lineage>
</organism>
<dbReference type="AlphaFoldDB" id="A0A1G9ZDJ3"/>
<dbReference type="EMBL" id="FNIL01000001">
    <property type="protein sequence ID" value="SDN19399.1"/>
    <property type="molecule type" value="Genomic_DNA"/>
</dbReference>
<dbReference type="PANTHER" id="PTHR43233:SF1">
    <property type="entry name" value="FAMILY N-ACETYLTRANSFERASE, PUTATIVE (AFU_ORTHOLOGUE AFUA_6G03350)-RELATED"/>
    <property type="match status" value="1"/>
</dbReference>
<dbReference type="Gene3D" id="3.40.630.30">
    <property type="match status" value="1"/>
</dbReference>
<dbReference type="PROSITE" id="PS51186">
    <property type="entry name" value="GNAT"/>
    <property type="match status" value="1"/>
</dbReference>
<keyword evidence="2" id="KW-0808">Transferase</keyword>
<evidence type="ECO:0000313" key="3">
    <source>
        <dbReference type="Proteomes" id="UP000198778"/>
    </source>
</evidence>
<evidence type="ECO:0000313" key="2">
    <source>
        <dbReference type="EMBL" id="SDN19399.1"/>
    </source>
</evidence>
<keyword evidence="3" id="KW-1185">Reference proteome</keyword>
<dbReference type="OrthoDB" id="9775804at2"/>
<reference evidence="3" key="1">
    <citation type="submission" date="2016-10" db="EMBL/GenBank/DDBJ databases">
        <authorList>
            <person name="Varghese N."/>
            <person name="Submissions S."/>
        </authorList>
    </citation>
    <scope>NUCLEOTIDE SEQUENCE [LARGE SCALE GENOMIC DNA]</scope>
    <source>
        <strain evidence="3">CGMCC 1.10369</strain>
    </source>
</reference>
<name>A0A1G9ZDJ3_9BACI</name>
<dbReference type="InterPro" id="IPR053144">
    <property type="entry name" value="Acetyltransferase_Butenolide"/>
</dbReference>